<dbReference type="GO" id="GO:0007165">
    <property type="term" value="P:signal transduction"/>
    <property type="evidence" value="ECO:0007669"/>
    <property type="project" value="UniProtKB-ARBA"/>
</dbReference>
<evidence type="ECO:0000256" key="10">
    <source>
        <dbReference type="ARBA" id="ARBA00022989"/>
    </source>
</evidence>
<dbReference type="GO" id="GO:0016020">
    <property type="term" value="C:membrane"/>
    <property type="evidence" value="ECO:0007669"/>
    <property type="project" value="UniProtKB-SubCell"/>
</dbReference>
<dbReference type="SMART" id="SM00911">
    <property type="entry name" value="HWE_HK"/>
    <property type="match status" value="1"/>
</dbReference>
<dbReference type="EC" id="2.7.13.3" evidence="3"/>
<dbReference type="SMART" id="SM01079">
    <property type="entry name" value="CHASE"/>
    <property type="match status" value="1"/>
</dbReference>
<proteinExistence type="predicted"/>
<keyword evidence="9" id="KW-0067">ATP-binding</keyword>
<evidence type="ECO:0000256" key="11">
    <source>
        <dbReference type="ARBA" id="ARBA00023136"/>
    </source>
</evidence>
<evidence type="ECO:0000256" key="12">
    <source>
        <dbReference type="SAM" id="Phobius"/>
    </source>
</evidence>
<evidence type="ECO:0000256" key="2">
    <source>
        <dbReference type="ARBA" id="ARBA00004370"/>
    </source>
</evidence>
<organism evidence="14 15">
    <name type="scientific">Croceicoccus ponticola</name>
    <dbReference type="NCBI Taxonomy" id="2217664"/>
    <lineage>
        <taxon>Bacteria</taxon>
        <taxon>Pseudomonadati</taxon>
        <taxon>Pseudomonadota</taxon>
        <taxon>Alphaproteobacteria</taxon>
        <taxon>Sphingomonadales</taxon>
        <taxon>Erythrobacteraceae</taxon>
        <taxon>Croceicoccus</taxon>
    </lineage>
</organism>
<comment type="catalytic activity">
    <reaction evidence="1">
        <text>ATP + protein L-histidine = ADP + protein N-phospho-L-histidine.</text>
        <dbReference type="EC" id="2.7.13.3"/>
    </reaction>
</comment>
<keyword evidence="8 14" id="KW-0418">Kinase</keyword>
<dbReference type="Pfam" id="PF07536">
    <property type="entry name" value="HWE_HK"/>
    <property type="match status" value="1"/>
</dbReference>
<keyword evidence="6 12" id="KW-0812">Transmembrane</keyword>
<dbReference type="InterPro" id="IPR011102">
    <property type="entry name" value="Sig_transdc_His_kinase_HWE"/>
</dbReference>
<protein>
    <recommendedName>
        <fullName evidence="3">histidine kinase</fullName>
        <ecNumber evidence="3">2.7.13.3</ecNumber>
    </recommendedName>
</protein>
<dbReference type="PROSITE" id="PS50839">
    <property type="entry name" value="CHASE"/>
    <property type="match status" value="1"/>
</dbReference>
<evidence type="ECO:0000256" key="8">
    <source>
        <dbReference type="ARBA" id="ARBA00022777"/>
    </source>
</evidence>
<evidence type="ECO:0000259" key="13">
    <source>
        <dbReference type="PROSITE" id="PS50839"/>
    </source>
</evidence>
<evidence type="ECO:0000256" key="1">
    <source>
        <dbReference type="ARBA" id="ARBA00000085"/>
    </source>
</evidence>
<evidence type="ECO:0000256" key="5">
    <source>
        <dbReference type="ARBA" id="ARBA00022679"/>
    </source>
</evidence>
<evidence type="ECO:0000256" key="3">
    <source>
        <dbReference type="ARBA" id="ARBA00012438"/>
    </source>
</evidence>
<dbReference type="Gene3D" id="3.30.565.10">
    <property type="entry name" value="Histidine kinase-like ATPase, C-terminal domain"/>
    <property type="match status" value="1"/>
</dbReference>
<evidence type="ECO:0000256" key="4">
    <source>
        <dbReference type="ARBA" id="ARBA00022553"/>
    </source>
</evidence>
<feature type="transmembrane region" description="Helical" evidence="12">
    <location>
        <begin position="319"/>
        <end position="345"/>
    </location>
</feature>
<feature type="transmembrane region" description="Helical" evidence="12">
    <location>
        <begin position="36"/>
        <end position="56"/>
    </location>
</feature>
<accession>A0A437GY41</accession>
<dbReference type="Pfam" id="PF03924">
    <property type="entry name" value="CHASE"/>
    <property type="match status" value="1"/>
</dbReference>
<dbReference type="PANTHER" id="PTHR41523:SF7">
    <property type="entry name" value="HISTIDINE KINASE"/>
    <property type="match status" value="1"/>
</dbReference>
<evidence type="ECO:0000256" key="6">
    <source>
        <dbReference type="ARBA" id="ARBA00022692"/>
    </source>
</evidence>
<keyword evidence="5" id="KW-0808">Transferase</keyword>
<dbReference type="AlphaFoldDB" id="A0A437GY41"/>
<evidence type="ECO:0000313" key="15">
    <source>
        <dbReference type="Proteomes" id="UP000283003"/>
    </source>
</evidence>
<keyword evidence="10 12" id="KW-1133">Transmembrane helix</keyword>
<dbReference type="InterPro" id="IPR036890">
    <property type="entry name" value="HATPase_C_sf"/>
</dbReference>
<dbReference type="OrthoDB" id="136506at2"/>
<dbReference type="RefSeq" id="WP_127612602.1">
    <property type="nucleotide sequence ID" value="NZ_RXOL01000003.1"/>
</dbReference>
<keyword evidence="15" id="KW-1185">Reference proteome</keyword>
<name>A0A437GY41_9SPHN</name>
<gene>
    <name evidence="14" type="ORF">EKN06_09195</name>
</gene>
<comment type="subcellular location">
    <subcellularLocation>
        <location evidence="2">Membrane</location>
    </subcellularLocation>
</comment>
<keyword evidence="11 12" id="KW-0472">Membrane</keyword>
<keyword evidence="7" id="KW-0547">Nucleotide-binding</keyword>
<dbReference type="Proteomes" id="UP000283003">
    <property type="component" value="Unassembled WGS sequence"/>
</dbReference>
<keyword evidence="4" id="KW-0597">Phosphoprotein</keyword>
<evidence type="ECO:0000313" key="14">
    <source>
        <dbReference type="EMBL" id="RVQ67091.1"/>
    </source>
</evidence>
<evidence type="ECO:0000256" key="7">
    <source>
        <dbReference type="ARBA" id="ARBA00022741"/>
    </source>
</evidence>
<comment type="caution">
    <text evidence="14">The sequence shown here is derived from an EMBL/GenBank/DDBJ whole genome shotgun (WGS) entry which is preliminary data.</text>
</comment>
<sequence>MDSRTKSDRKVAESRGRRADPSLGRVLKGFVRFPRALPIIIFVAISALTATGVWAIEKAQRNARQNELAQIATAASSALERRANANAAYLRSGAALLGTQDEISPALFQTFVGQLRLDANFRGAEGIGWAPRVDSGSIPSFVAAQREAGQDDFTVHPMPRPDQAYAVPVTFLQPLTERNRRALGYNMFSEATRRAAMLEAERLARPTTSGRLVLIQEGSTKADTGFLTYMPVFSIDQFGGRRLKGYIYSPFNAQDFLESAVEGELPKRAHIEIYDGQIAPENLLAEMKLGETGGTSLVRPIVIGNRQWTMRIESLKTSLLSEIAVITLLAGLIVASLALAIAWLLTRQAAEARQVIGILEEQAAIRNSLTRELNHRVKNTLANVLSIVSLTRRRATDIDSFATSLDGRIRALSATHDLLTQSEWGTTPVRSVIEVEMAPYALGRDATVDMDGPDVELAPNDALSLGLAIHELATNAAKFGALSVPQGRVEVNWDLVSSGLVRVRWRETGGPPVPQNRPRGFGTELIEKIVAHELRNPVDLVFEPSGVRCTMLIPVRTRSEFMIRAKENAPS</sequence>
<dbReference type="GO" id="GO:0004673">
    <property type="term" value="F:protein histidine kinase activity"/>
    <property type="evidence" value="ECO:0007669"/>
    <property type="project" value="UniProtKB-EC"/>
</dbReference>
<feature type="domain" description="CHASE" evidence="13">
    <location>
        <begin position="99"/>
        <end position="262"/>
    </location>
</feature>
<dbReference type="EMBL" id="RXOL01000003">
    <property type="protein sequence ID" value="RVQ67091.1"/>
    <property type="molecule type" value="Genomic_DNA"/>
</dbReference>
<evidence type="ECO:0000256" key="9">
    <source>
        <dbReference type="ARBA" id="ARBA00022840"/>
    </source>
</evidence>
<dbReference type="InterPro" id="IPR042240">
    <property type="entry name" value="CHASE_sf"/>
</dbReference>
<dbReference type="InterPro" id="IPR006189">
    <property type="entry name" value="CHASE_dom"/>
</dbReference>
<dbReference type="PANTHER" id="PTHR41523">
    <property type="entry name" value="TWO-COMPONENT SYSTEM SENSOR PROTEIN"/>
    <property type="match status" value="1"/>
</dbReference>
<dbReference type="Gene3D" id="3.30.450.350">
    <property type="entry name" value="CHASE domain"/>
    <property type="match status" value="1"/>
</dbReference>
<reference evidence="14 15" key="1">
    <citation type="submission" date="2018-12" db="EMBL/GenBank/DDBJ databases">
        <title>Croceicoccus ponticola sp. nov., a lipolytic bacterium isolated from seawater.</title>
        <authorList>
            <person name="Yoon J.-H."/>
        </authorList>
    </citation>
    <scope>NUCLEOTIDE SEQUENCE [LARGE SCALE GENOMIC DNA]</scope>
    <source>
        <strain evidence="14 15">GM-16</strain>
    </source>
</reference>
<dbReference type="GO" id="GO:0005524">
    <property type="term" value="F:ATP binding"/>
    <property type="evidence" value="ECO:0007669"/>
    <property type="project" value="UniProtKB-KW"/>
</dbReference>